<dbReference type="EMBL" id="VIRB01000146">
    <property type="protein sequence ID" value="NDO71810.1"/>
    <property type="molecule type" value="Genomic_DNA"/>
</dbReference>
<feature type="transmembrane region" description="Helical" evidence="1">
    <location>
        <begin position="173"/>
        <end position="190"/>
    </location>
</feature>
<protein>
    <recommendedName>
        <fullName evidence="4">ABC transporter permease</fullName>
    </recommendedName>
</protein>
<keyword evidence="1" id="KW-0472">Membrane</keyword>
<name>A0A9X5CCL3_9FIRM</name>
<reference evidence="2 3" key="1">
    <citation type="submission" date="2019-07" db="EMBL/GenBank/DDBJ databases">
        <title>Draft genome sequences of 15 bacterial species constituting the stable defined intestinal microbiota of the GM15 gnotobiotic mouse model.</title>
        <authorList>
            <person name="Elie C."/>
            <person name="Mathieu A."/>
            <person name="Saliou A."/>
            <person name="Darnaud M."/>
            <person name="Leulier F."/>
            <person name="Tamellini A."/>
        </authorList>
    </citation>
    <scope>NUCLEOTIDE SEQUENCE [LARGE SCALE GENOMIC DNA]</scope>
    <source>
        <strain evidence="3">ASF 502</strain>
    </source>
</reference>
<proteinExistence type="predicted"/>
<feature type="transmembrane region" description="Helical" evidence="1">
    <location>
        <begin position="110"/>
        <end position="132"/>
    </location>
</feature>
<feature type="transmembrane region" description="Helical" evidence="1">
    <location>
        <begin position="59"/>
        <end position="80"/>
    </location>
</feature>
<keyword evidence="1" id="KW-0812">Transmembrane</keyword>
<dbReference type="Proteomes" id="UP000474104">
    <property type="component" value="Unassembled WGS sequence"/>
</dbReference>
<sequence length="253" mass="28410">MSRLLSIAKFEYKMQIKRIAGWIVLLLVLVSSIMDCLPTAANLARVEFLSGIHYYVRRVFSFDGLILLFGILFLTAGRLIDDRKSHRRDLFMVAPIGKADYIGGKLIGNLLFALTLMYSLLIISLCGFAIFNSTSTPLGIYISAIIDVSLCVILPATFFVVASSVMLPEIIDIRLVYLLYSVLFLVNAFSSDAAEARPFYIFTQGDLAKLIWQHPKRMEIYAESACLNLLFMLGIGVFAIALVVAKRRFWRAE</sequence>
<feature type="transmembrane region" description="Helical" evidence="1">
    <location>
        <begin position="220"/>
        <end position="245"/>
    </location>
</feature>
<comment type="caution">
    <text evidence="2">The sequence shown here is derived from an EMBL/GenBank/DDBJ whole genome shotgun (WGS) entry which is preliminary data.</text>
</comment>
<keyword evidence="1" id="KW-1133">Transmembrane helix</keyword>
<evidence type="ECO:0000313" key="2">
    <source>
        <dbReference type="EMBL" id="NDO71810.1"/>
    </source>
</evidence>
<feature type="transmembrane region" description="Helical" evidence="1">
    <location>
        <begin position="138"/>
        <end position="161"/>
    </location>
</feature>
<evidence type="ECO:0000256" key="1">
    <source>
        <dbReference type="SAM" id="Phobius"/>
    </source>
</evidence>
<evidence type="ECO:0008006" key="4">
    <source>
        <dbReference type="Google" id="ProtNLM"/>
    </source>
</evidence>
<dbReference type="RefSeq" id="WP_004081443.1">
    <property type="nucleotide sequence ID" value="NZ_VIRB01000146.1"/>
</dbReference>
<dbReference type="AlphaFoldDB" id="A0A9X5CCL3"/>
<organism evidence="2 3">
    <name type="scientific">Schaedlerella arabinosiphila</name>
    <dbReference type="NCBI Taxonomy" id="2044587"/>
    <lineage>
        <taxon>Bacteria</taxon>
        <taxon>Bacillati</taxon>
        <taxon>Bacillota</taxon>
        <taxon>Clostridia</taxon>
        <taxon>Lachnospirales</taxon>
        <taxon>Lachnospiraceae</taxon>
        <taxon>Schaedlerella</taxon>
    </lineage>
</organism>
<dbReference type="OrthoDB" id="1956356at2"/>
<gene>
    <name evidence="2" type="ORF">FMM80_25395</name>
</gene>
<evidence type="ECO:0000313" key="3">
    <source>
        <dbReference type="Proteomes" id="UP000474104"/>
    </source>
</evidence>
<accession>A0A9X5CCL3</accession>